<keyword evidence="4" id="KW-0547">Nucleotide-binding</keyword>
<dbReference type="PANTHER" id="PTHR24068">
    <property type="entry name" value="UBIQUITIN-CONJUGATING ENZYME E2"/>
    <property type="match status" value="1"/>
</dbReference>
<comment type="similarity">
    <text evidence="4">Belongs to the ubiquitin-conjugating enzyme family.</text>
</comment>
<dbReference type="Pfam" id="PF00179">
    <property type="entry name" value="UQ_con"/>
    <property type="match status" value="1"/>
</dbReference>
<dbReference type="OrthoDB" id="7851174at2759"/>
<evidence type="ECO:0000259" key="5">
    <source>
        <dbReference type="PROSITE" id="PS50127"/>
    </source>
</evidence>
<dbReference type="InterPro" id="IPR016135">
    <property type="entry name" value="UBQ-conjugating_enzyme/RWD"/>
</dbReference>
<protein>
    <recommendedName>
        <fullName evidence="5">UBC core domain-containing protein</fullName>
    </recommendedName>
</protein>
<gene>
    <name evidence="6" type="ORF">PGLA1383_LOCUS22269</name>
</gene>
<keyword evidence="2 4" id="KW-0833">Ubl conjugation pathway</keyword>
<dbReference type="OMA" id="DDYPFKA"/>
<name>A0A813EUT0_POLGL</name>
<dbReference type="FunFam" id="3.10.110.10:FF:000002">
    <property type="entry name" value="Ubiquitin-conjugating enzyme E2 D3"/>
    <property type="match status" value="1"/>
</dbReference>
<dbReference type="Proteomes" id="UP000654075">
    <property type="component" value="Unassembled WGS sequence"/>
</dbReference>
<sequence length="152" mass="17072">MAAGGKALGRIKKELRDLDPEHCLAGPVGDDMFTWTARIFGPPDSAYQGGTFFLKIHFPQDYPFKPPTISFITKVYHCNVNSQGAICLDILKDQWSPALQISQVLLSISSLLADPNPNDPLEPEIAKQYLQDRSKHDQTAREWSQKYALEQL</sequence>
<proteinExistence type="inferred from homology"/>
<dbReference type="InterPro" id="IPR000608">
    <property type="entry name" value="UBC"/>
</dbReference>
<keyword evidence="1" id="KW-0808">Transferase</keyword>
<feature type="domain" description="UBC core" evidence="5">
    <location>
        <begin position="6"/>
        <end position="149"/>
    </location>
</feature>
<dbReference type="SMART" id="SM00212">
    <property type="entry name" value="UBCc"/>
    <property type="match status" value="1"/>
</dbReference>
<dbReference type="PROSITE" id="PS00183">
    <property type="entry name" value="UBC_1"/>
    <property type="match status" value="1"/>
</dbReference>
<keyword evidence="7" id="KW-1185">Reference proteome</keyword>
<dbReference type="GO" id="GO:0016740">
    <property type="term" value="F:transferase activity"/>
    <property type="evidence" value="ECO:0007669"/>
    <property type="project" value="UniProtKB-KW"/>
</dbReference>
<dbReference type="PROSITE" id="PS50127">
    <property type="entry name" value="UBC_2"/>
    <property type="match status" value="1"/>
</dbReference>
<dbReference type="EMBL" id="CAJNNV010016038">
    <property type="protein sequence ID" value="CAE8604083.1"/>
    <property type="molecule type" value="Genomic_DNA"/>
</dbReference>
<comment type="caution">
    <text evidence="6">The sequence shown here is derived from an EMBL/GenBank/DDBJ whole genome shotgun (WGS) entry which is preliminary data.</text>
</comment>
<feature type="active site" description="Glycyl thioester intermediate" evidence="3">
    <location>
        <position position="87"/>
    </location>
</feature>
<evidence type="ECO:0000313" key="6">
    <source>
        <dbReference type="EMBL" id="CAE8604083.1"/>
    </source>
</evidence>
<evidence type="ECO:0000256" key="1">
    <source>
        <dbReference type="ARBA" id="ARBA00022679"/>
    </source>
</evidence>
<accession>A0A813EUT0</accession>
<evidence type="ECO:0000256" key="4">
    <source>
        <dbReference type="RuleBase" id="RU362109"/>
    </source>
</evidence>
<reference evidence="6" key="1">
    <citation type="submission" date="2021-02" db="EMBL/GenBank/DDBJ databases">
        <authorList>
            <person name="Dougan E. K."/>
            <person name="Rhodes N."/>
            <person name="Thang M."/>
            <person name="Chan C."/>
        </authorList>
    </citation>
    <scope>NUCLEOTIDE SEQUENCE</scope>
</reference>
<evidence type="ECO:0000313" key="7">
    <source>
        <dbReference type="Proteomes" id="UP000654075"/>
    </source>
</evidence>
<evidence type="ECO:0000256" key="2">
    <source>
        <dbReference type="ARBA" id="ARBA00022786"/>
    </source>
</evidence>
<keyword evidence="4" id="KW-0067">ATP-binding</keyword>
<dbReference type="GO" id="GO:0005524">
    <property type="term" value="F:ATP binding"/>
    <property type="evidence" value="ECO:0007669"/>
    <property type="project" value="UniProtKB-UniRule"/>
</dbReference>
<dbReference type="AlphaFoldDB" id="A0A813EUT0"/>
<dbReference type="Gene3D" id="3.10.110.10">
    <property type="entry name" value="Ubiquitin Conjugating Enzyme"/>
    <property type="match status" value="1"/>
</dbReference>
<evidence type="ECO:0000256" key="3">
    <source>
        <dbReference type="PROSITE-ProRule" id="PRU10133"/>
    </source>
</evidence>
<organism evidence="6 7">
    <name type="scientific">Polarella glacialis</name>
    <name type="common">Dinoflagellate</name>
    <dbReference type="NCBI Taxonomy" id="89957"/>
    <lineage>
        <taxon>Eukaryota</taxon>
        <taxon>Sar</taxon>
        <taxon>Alveolata</taxon>
        <taxon>Dinophyceae</taxon>
        <taxon>Suessiales</taxon>
        <taxon>Suessiaceae</taxon>
        <taxon>Polarella</taxon>
    </lineage>
</organism>
<dbReference type="InterPro" id="IPR023313">
    <property type="entry name" value="UBQ-conjugating_AS"/>
</dbReference>
<dbReference type="SUPFAM" id="SSF54495">
    <property type="entry name" value="UBC-like"/>
    <property type="match status" value="1"/>
</dbReference>